<comment type="similarity">
    <text evidence="2 6">Belongs to the PanB family.</text>
</comment>
<evidence type="ECO:0000313" key="8">
    <source>
        <dbReference type="Proteomes" id="UP001212411"/>
    </source>
</evidence>
<reference evidence="7 8" key="1">
    <citation type="journal article" date="2023" name="G3 (Bethesda)">
        <title>A high-quality reference genome for the fission yeast Schizosaccharomyces osmophilus.</title>
        <authorList>
            <person name="Jia G.S."/>
            <person name="Zhang W.C."/>
            <person name="Liang Y."/>
            <person name="Liu X.H."/>
            <person name="Rhind N."/>
            <person name="Pidoux A."/>
            <person name="Brysch-Herzberg M."/>
            <person name="Du L.L."/>
        </authorList>
    </citation>
    <scope>NUCLEOTIDE SEQUENCE [LARGE SCALE GENOMIC DNA]</scope>
    <source>
        <strain evidence="7 8">CBS 15793</strain>
    </source>
</reference>
<protein>
    <recommendedName>
        <fullName evidence="3 6">3-methyl-2-oxobutanoate hydroxymethyltransferase</fullName>
        <ecNumber evidence="3 6">2.1.2.11</ecNumber>
    </recommendedName>
</protein>
<dbReference type="GO" id="GO:0000287">
    <property type="term" value="F:magnesium ion binding"/>
    <property type="evidence" value="ECO:0007669"/>
    <property type="project" value="TreeGrafter"/>
</dbReference>
<dbReference type="HAMAP" id="MF_00156">
    <property type="entry name" value="PanB"/>
    <property type="match status" value="1"/>
</dbReference>
<dbReference type="InterPro" id="IPR015813">
    <property type="entry name" value="Pyrv/PenolPyrv_kinase-like_dom"/>
</dbReference>
<comment type="catalytic activity">
    <reaction evidence="5 6">
        <text>(6R)-5,10-methylene-5,6,7,8-tetrahydrofolate + 3-methyl-2-oxobutanoate + H2O = 2-dehydropantoate + (6S)-5,6,7,8-tetrahydrofolate</text>
        <dbReference type="Rhea" id="RHEA:11824"/>
        <dbReference type="ChEBI" id="CHEBI:11561"/>
        <dbReference type="ChEBI" id="CHEBI:11851"/>
        <dbReference type="ChEBI" id="CHEBI:15377"/>
        <dbReference type="ChEBI" id="CHEBI:15636"/>
        <dbReference type="ChEBI" id="CHEBI:57453"/>
        <dbReference type="EC" id="2.1.2.11"/>
    </reaction>
</comment>
<dbReference type="EC" id="2.1.2.11" evidence="3 6"/>
<dbReference type="KEGG" id="som:SOMG_03368"/>
<comment type="pathway">
    <text evidence="1 6">Cofactor biosynthesis; (R)-pantothenate biosynthesis; (R)-pantoate from 3-methyl-2-oxobutanoate: step 1/2.</text>
</comment>
<dbReference type="CDD" id="cd06557">
    <property type="entry name" value="KPHMT-like"/>
    <property type="match status" value="1"/>
</dbReference>
<dbReference type="GO" id="GO:0005737">
    <property type="term" value="C:cytoplasm"/>
    <property type="evidence" value="ECO:0007669"/>
    <property type="project" value="TreeGrafter"/>
</dbReference>
<accession>A0AAF0AY16</accession>
<dbReference type="EMBL" id="CP115612">
    <property type="protein sequence ID" value="WBW74570.1"/>
    <property type="molecule type" value="Genomic_DNA"/>
</dbReference>
<dbReference type="GO" id="GO:0015940">
    <property type="term" value="P:pantothenate biosynthetic process"/>
    <property type="evidence" value="ECO:0007669"/>
    <property type="project" value="UniProtKB-KW"/>
</dbReference>
<gene>
    <name evidence="7" type="primary">ecm31</name>
    <name evidence="7" type="ORF">SOMG_03368</name>
</gene>
<dbReference type="PANTHER" id="PTHR20881">
    <property type="entry name" value="3-METHYL-2-OXOBUTANOATE HYDROXYMETHYLTRANSFERASE"/>
    <property type="match status" value="1"/>
</dbReference>
<dbReference type="SUPFAM" id="SSF51621">
    <property type="entry name" value="Phosphoenolpyruvate/pyruvate domain"/>
    <property type="match status" value="1"/>
</dbReference>
<dbReference type="PANTHER" id="PTHR20881:SF0">
    <property type="entry name" value="3-METHYL-2-OXOBUTANOATE HYDROXYMETHYLTRANSFERASE"/>
    <property type="match status" value="1"/>
</dbReference>
<keyword evidence="6" id="KW-0566">Pantothenate biosynthesis</keyword>
<dbReference type="RefSeq" id="XP_056038813.1">
    <property type="nucleotide sequence ID" value="XM_056182158.1"/>
</dbReference>
<keyword evidence="4 6" id="KW-0808">Transferase</keyword>
<dbReference type="AlphaFoldDB" id="A0AAF0AY16"/>
<dbReference type="InterPro" id="IPR040442">
    <property type="entry name" value="Pyrv_kinase-like_dom_sf"/>
</dbReference>
<sequence length="266" mass="28703">MLTKPITASVLRQWKLTKEKFSCITAYDASFSRLFEEQGMPVMLVGDSLGMAAQGHTSTIPVCVSDVAYHTRSVRRGAPNSLVMADMPFMSYSNADDACKNAATLMRSGANIVKVEGSGSWVYDTIRKLTQRSVPVSGHIGMTPQAVNIYGGFKVQGRNEAAASKILEAAKQLEEAGAQMMVLECIPETLGQKITESVSIPTIGIGAGKHTDGQILVMHDALGISSGKVPRFAKNFLSGTGDIRAAVRLYMQEVKEGHYPAKEHTY</sequence>
<dbReference type="Gene3D" id="3.20.20.60">
    <property type="entry name" value="Phosphoenolpyruvate-binding domains"/>
    <property type="match status" value="1"/>
</dbReference>
<evidence type="ECO:0000313" key="7">
    <source>
        <dbReference type="EMBL" id="WBW74570.1"/>
    </source>
</evidence>
<dbReference type="PIRSF" id="PIRSF000388">
    <property type="entry name" value="Pantoate_hydroxy_MeTrfase"/>
    <property type="match status" value="1"/>
</dbReference>
<evidence type="ECO:0000256" key="3">
    <source>
        <dbReference type="ARBA" id="ARBA00012618"/>
    </source>
</evidence>
<dbReference type="NCBIfam" id="TIGR00222">
    <property type="entry name" value="panB"/>
    <property type="match status" value="1"/>
</dbReference>
<dbReference type="GO" id="GO:0003864">
    <property type="term" value="F:3-methyl-2-oxobutanoate hydroxymethyltransferase activity"/>
    <property type="evidence" value="ECO:0007669"/>
    <property type="project" value="UniProtKB-EC"/>
</dbReference>
<evidence type="ECO:0000256" key="1">
    <source>
        <dbReference type="ARBA" id="ARBA00005033"/>
    </source>
</evidence>
<dbReference type="InterPro" id="IPR003700">
    <property type="entry name" value="Pantoate_hydroxy_MeTrfase"/>
</dbReference>
<organism evidence="7 8">
    <name type="scientific">Schizosaccharomyces osmophilus</name>
    <dbReference type="NCBI Taxonomy" id="2545709"/>
    <lineage>
        <taxon>Eukaryota</taxon>
        <taxon>Fungi</taxon>
        <taxon>Dikarya</taxon>
        <taxon>Ascomycota</taxon>
        <taxon>Taphrinomycotina</taxon>
        <taxon>Schizosaccharomycetes</taxon>
        <taxon>Schizosaccharomycetales</taxon>
        <taxon>Schizosaccharomycetaceae</taxon>
        <taxon>Schizosaccharomyces</taxon>
    </lineage>
</organism>
<name>A0AAF0AY16_9SCHI</name>
<dbReference type="Pfam" id="PF02548">
    <property type="entry name" value="Pantoate_transf"/>
    <property type="match status" value="1"/>
</dbReference>
<dbReference type="NCBIfam" id="NF001452">
    <property type="entry name" value="PRK00311.1"/>
    <property type="match status" value="1"/>
</dbReference>
<proteinExistence type="inferred from homology"/>
<dbReference type="Proteomes" id="UP001212411">
    <property type="component" value="Chromosome 2"/>
</dbReference>
<evidence type="ECO:0000256" key="2">
    <source>
        <dbReference type="ARBA" id="ARBA00008676"/>
    </source>
</evidence>
<comment type="function">
    <text evidence="6">Catalyzes the reversible reaction in which hydroxymethyl group from 5,10-methylenetetrahydrofolate is transferred onto alpha-ketoisovalerate to form ketopantoate.</text>
</comment>
<dbReference type="FunFam" id="3.20.20.60:FF:000003">
    <property type="entry name" value="3-methyl-2-oxobutanoate hydroxymethyltransferase"/>
    <property type="match status" value="1"/>
</dbReference>
<evidence type="ECO:0000256" key="4">
    <source>
        <dbReference type="ARBA" id="ARBA00022679"/>
    </source>
</evidence>
<dbReference type="GeneID" id="80876847"/>
<evidence type="ECO:0000256" key="6">
    <source>
        <dbReference type="RuleBase" id="RU362100"/>
    </source>
</evidence>
<evidence type="ECO:0000256" key="5">
    <source>
        <dbReference type="ARBA" id="ARBA00049172"/>
    </source>
</evidence>
<keyword evidence="8" id="KW-1185">Reference proteome</keyword>